<dbReference type="RefSeq" id="WP_345434667.1">
    <property type="nucleotide sequence ID" value="NZ_BAABKO010000001.1"/>
</dbReference>
<dbReference type="EMBL" id="BAABKO010000001">
    <property type="protein sequence ID" value="GAA4761786.1"/>
    <property type="molecule type" value="Genomic_DNA"/>
</dbReference>
<keyword evidence="2" id="KW-1185">Reference proteome</keyword>
<gene>
    <name evidence="1" type="ORF">GCM10023351_00170</name>
</gene>
<proteinExistence type="predicted"/>
<sequence length="78" mass="8412">MAIARLHGGPLDGQVLPLENPDLDRLIVPYSETQVVYQRSGDVLNTGEGDGPTEAAFLFVEEEGELVEDGDDEPSDGR</sequence>
<comment type="caution">
    <text evidence="1">The sequence shown here is derived from an EMBL/GenBank/DDBJ whole genome shotgun (WGS) entry which is preliminary data.</text>
</comment>
<evidence type="ECO:0000313" key="1">
    <source>
        <dbReference type="EMBL" id="GAA4761786.1"/>
    </source>
</evidence>
<name>A0ABP8ZQ41_9MICO</name>
<dbReference type="Proteomes" id="UP001501645">
    <property type="component" value="Unassembled WGS sequence"/>
</dbReference>
<protein>
    <recommendedName>
        <fullName evidence="3">Response regulator</fullName>
    </recommendedName>
</protein>
<organism evidence="1 2">
    <name type="scientific">Microbacterium gilvum</name>
    <dbReference type="NCBI Taxonomy" id="1336204"/>
    <lineage>
        <taxon>Bacteria</taxon>
        <taxon>Bacillati</taxon>
        <taxon>Actinomycetota</taxon>
        <taxon>Actinomycetes</taxon>
        <taxon>Micrococcales</taxon>
        <taxon>Microbacteriaceae</taxon>
        <taxon>Microbacterium</taxon>
    </lineage>
</organism>
<accession>A0ABP8ZQ41</accession>
<evidence type="ECO:0000313" key="2">
    <source>
        <dbReference type="Proteomes" id="UP001501645"/>
    </source>
</evidence>
<evidence type="ECO:0008006" key="3">
    <source>
        <dbReference type="Google" id="ProtNLM"/>
    </source>
</evidence>
<reference evidence="2" key="1">
    <citation type="journal article" date="2019" name="Int. J. Syst. Evol. Microbiol.">
        <title>The Global Catalogue of Microorganisms (GCM) 10K type strain sequencing project: providing services to taxonomists for standard genome sequencing and annotation.</title>
        <authorList>
            <consortium name="The Broad Institute Genomics Platform"/>
            <consortium name="The Broad Institute Genome Sequencing Center for Infectious Disease"/>
            <person name="Wu L."/>
            <person name="Ma J."/>
        </authorList>
    </citation>
    <scope>NUCLEOTIDE SEQUENCE [LARGE SCALE GENOMIC DNA]</scope>
    <source>
        <strain evidence="2">JCM 18537</strain>
    </source>
</reference>